<organism evidence="2">
    <name type="scientific">Talaromyces marneffei PM1</name>
    <dbReference type="NCBI Taxonomy" id="1077442"/>
    <lineage>
        <taxon>Eukaryota</taxon>
        <taxon>Fungi</taxon>
        <taxon>Dikarya</taxon>
        <taxon>Ascomycota</taxon>
        <taxon>Pezizomycotina</taxon>
        <taxon>Eurotiomycetes</taxon>
        <taxon>Eurotiomycetidae</taxon>
        <taxon>Eurotiales</taxon>
        <taxon>Trichocomaceae</taxon>
        <taxon>Talaromyces</taxon>
        <taxon>Talaromyces sect. Talaromyces</taxon>
    </lineage>
</organism>
<dbReference type="eggNOG" id="KOG3035">
    <property type="taxonomic scope" value="Eukaryota"/>
</dbReference>
<dbReference type="Gene3D" id="3.40.50.1110">
    <property type="entry name" value="SGNH hydrolase"/>
    <property type="match status" value="1"/>
</dbReference>
<protein>
    <submittedName>
        <fullName evidence="2">GDSL esterase/lipase</fullName>
    </submittedName>
</protein>
<dbReference type="SUPFAM" id="SSF52266">
    <property type="entry name" value="SGNH hydrolase"/>
    <property type="match status" value="1"/>
</dbReference>
<comment type="caution">
    <text evidence="2">The sequence shown here is derived from an EMBL/GenBank/DDBJ whole genome shotgun (WGS) entry which is preliminary data.</text>
</comment>
<dbReference type="Pfam" id="PF13472">
    <property type="entry name" value="Lipase_GDSL_2"/>
    <property type="match status" value="1"/>
</dbReference>
<dbReference type="HOGENOM" id="CLU_051989_0_0_1"/>
<reference evidence="2" key="1">
    <citation type="journal article" date="2014" name="PLoS Genet.">
        <title>Signature Gene Expression Reveals Novel Clues to the Molecular Mechanisms of Dimorphic Transition in Penicillium marneffei.</title>
        <authorList>
            <person name="Yang E."/>
            <person name="Wang G."/>
            <person name="Cai J."/>
            <person name="Woo P.C."/>
            <person name="Lau S.K."/>
            <person name="Yuen K.-Y."/>
            <person name="Chow W.-N."/>
            <person name="Lin X."/>
        </authorList>
    </citation>
    <scope>NUCLEOTIDE SEQUENCE [LARGE SCALE GENOMIC DNA]</scope>
    <source>
        <strain evidence="2">PM1</strain>
    </source>
</reference>
<dbReference type="InterPro" id="IPR036514">
    <property type="entry name" value="SGNH_hydro_sf"/>
</dbReference>
<dbReference type="PANTHER" id="PTHR14209">
    <property type="entry name" value="ISOAMYL ACETATE-HYDROLYZING ESTERASE 1"/>
    <property type="match status" value="1"/>
</dbReference>
<name>A0A093VL19_TALMA</name>
<dbReference type="CDD" id="cd01838">
    <property type="entry name" value="Isoamyl_acetate_hydrolase_like"/>
    <property type="match status" value="1"/>
</dbReference>
<dbReference type="EMBL" id="JPOX01000015">
    <property type="protein sequence ID" value="KFX47351.1"/>
    <property type="molecule type" value="Genomic_DNA"/>
</dbReference>
<dbReference type="PANTHER" id="PTHR14209:SF19">
    <property type="entry name" value="ISOAMYL ACETATE-HYDROLYZING ESTERASE 1 HOMOLOG"/>
    <property type="match status" value="1"/>
</dbReference>
<evidence type="ECO:0000259" key="1">
    <source>
        <dbReference type="Pfam" id="PF13472"/>
    </source>
</evidence>
<evidence type="ECO:0000313" key="2">
    <source>
        <dbReference type="EMBL" id="KFX47351.1"/>
    </source>
</evidence>
<accession>A0A093VL19</accession>
<dbReference type="EMBL" id="JPOX01000015">
    <property type="protein sequence ID" value="KFX47352.1"/>
    <property type="molecule type" value="Genomic_DNA"/>
</dbReference>
<dbReference type="InterPro" id="IPR013830">
    <property type="entry name" value="SGNH_hydro"/>
</dbReference>
<feature type="domain" description="SGNH hydrolase-type esterase" evidence="1">
    <location>
        <begin position="27"/>
        <end position="232"/>
    </location>
</feature>
<dbReference type="InterPro" id="IPR045136">
    <property type="entry name" value="Iah1-like"/>
</dbReference>
<proteinExistence type="predicted"/>
<dbReference type="AlphaFoldDB" id="A0A093VL19"/>
<gene>
    <name evidence="2" type="ORF">GQ26_0150810</name>
</gene>
<sequence length="265" mass="29592">MSTDPSATMPSSYPSQNGRSKYDQFFIFGDSITQFSYDQHLGFGFGAALTSDYARRLDIVHRGFSGYTTANAKVLFPKIFPTLQEGRVRLMTIFFGANDAVLPPHAQQVPLEQYKENLKFLIEHPSVKEHGTKIIILTPPPINEYQLQFFDAEKGFDTPSRTAANTKLYADACRDVAQSLGVPVADIWMAIMKSTGWEIGQPLTGSKDVPANDQLASMLTDGLHFTGNGYKLMYDEVMKTIRATWPEEAPENLPEVFPPWDIAPK</sequence>